<proteinExistence type="predicted"/>
<evidence type="ECO:0000313" key="2">
    <source>
        <dbReference type="EMBL" id="SUC14253.1"/>
    </source>
</evidence>
<protein>
    <recommendedName>
        <fullName evidence="1">Virulence factor Evf domain-containing protein</fullName>
    </recommendedName>
</protein>
<organism evidence="2 3">
    <name type="scientific">Proteus vulgaris</name>
    <dbReference type="NCBI Taxonomy" id="585"/>
    <lineage>
        <taxon>Bacteria</taxon>
        <taxon>Pseudomonadati</taxon>
        <taxon>Pseudomonadota</taxon>
        <taxon>Gammaproteobacteria</taxon>
        <taxon>Enterobacterales</taxon>
        <taxon>Morganellaceae</taxon>
        <taxon>Proteus</taxon>
    </lineage>
</organism>
<evidence type="ECO:0000259" key="1">
    <source>
        <dbReference type="Pfam" id="PF18270"/>
    </source>
</evidence>
<reference evidence="2 3" key="1">
    <citation type="submission" date="2018-06" db="EMBL/GenBank/DDBJ databases">
        <authorList>
            <consortium name="Pathogen Informatics"/>
            <person name="Doyle S."/>
        </authorList>
    </citation>
    <scope>NUCLEOTIDE SEQUENCE [LARGE SCALE GENOMIC DNA]</scope>
    <source>
        <strain evidence="2 3">NCTC10376</strain>
    </source>
</reference>
<dbReference type="Pfam" id="PF18270">
    <property type="entry name" value="Evf"/>
    <property type="match status" value="1"/>
</dbReference>
<gene>
    <name evidence="2" type="ORF">NCTC10376_00050</name>
</gene>
<evidence type="ECO:0000313" key="3">
    <source>
        <dbReference type="Proteomes" id="UP000254331"/>
    </source>
</evidence>
<dbReference type="Proteomes" id="UP000254331">
    <property type="component" value="Unassembled WGS sequence"/>
</dbReference>
<name>A0A379F4J7_PROVU</name>
<feature type="domain" description="Virulence factor Evf" evidence="1">
    <location>
        <begin position="42"/>
        <end position="273"/>
    </location>
</feature>
<dbReference type="AlphaFoldDB" id="A0A379F4J7"/>
<dbReference type="GeneID" id="93394435"/>
<accession>A0A379F4J7</accession>
<dbReference type="OrthoDB" id="6452945at2"/>
<dbReference type="EMBL" id="UGTW01000001">
    <property type="protein sequence ID" value="SUC14253.1"/>
    <property type="molecule type" value="Genomic_DNA"/>
</dbReference>
<dbReference type="InterPro" id="IPR041576">
    <property type="entry name" value="Evf"/>
</dbReference>
<dbReference type="RefSeq" id="WP_082239469.1">
    <property type="nucleotide sequence ID" value="NZ_CABMNT010000001.1"/>
</dbReference>
<sequence length="276" mass="31521">MNNKQSELLNNIMSADRYFAEPITPPFPQTLSINSLHSQNLKDTEGLVQFIIASPKSFEEFEIERMSQLKNIQIGLISIMANHLAALKKEDNEAYYRPEHWLDTLNHLPLLGHNKIETKKLHKQTFNLSVAQAFIQLLLGVAINTTSPALGEFIDFLRTQGQKIEIGLRQSLDSYQTITIAGVTEILNHNNHLIFVPKLKILSLRFSYQSAKMLLASCIGRKFTISLEYSTITSIFDANALDDPQINQQFYNFLNKYRQLSITKSDAFFSGDFYLK</sequence>